<dbReference type="RefSeq" id="WP_072783498.1">
    <property type="nucleotide sequence ID" value="NZ_CP045292.1"/>
</dbReference>
<feature type="chain" id="PRO_5012206603" description="Peptidase MA superfamily protein" evidence="1">
    <location>
        <begin position="19"/>
        <end position="369"/>
    </location>
</feature>
<evidence type="ECO:0000313" key="2">
    <source>
        <dbReference type="EMBL" id="SHJ17505.1"/>
    </source>
</evidence>
<protein>
    <recommendedName>
        <fullName evidence="4">Peptidase MA superfamily protein</fullName>
    </recommendedName>
</protein>
<dbReference type="Proteomes" id="UP000184232">
    <property type="component" value="Unassembled WGS sequence"/>
</dbReference>
<dbReference type="EMBL" id="FQZH01000002">
    <property type="protein sequence ID" value="SHJ17505.1"/>
    <property type="molecule type" value="Genomic_DNA"/>
</dbReference>
<dbReference type="AlphaFoldDB" id="A0A1M6H5N7"/>
<proteinExistence type="predicted"/>
<dbReference type="OrthoDB" id="788362at2"/>
<organism evidence="2 3">
    <name type="scientific">Flavobacterium haoranii</name>
    <dbReference type="NCBI Taxonomy" id="683124"/>
    <lineage>
        <taxon>Bacteria</taxon>
        <taxon>Pseudomonadati</taxon>
        <taxon>Bacteroidota</taxon>
        <taxon>Flavobacteriia</taxon>
        <taxon>Flavobacteriales</taxon>
        <taxon>Flavobacteriaceae</taxon>
        <taxon>Flavobacterium</taxon>
    </lineage>
</organism>
<evidence type="ECO:0000256" key="1">
    <source>
        <dbReference type="SAM" id="SignalP"/>
    </source>
</evidence>
<evidence type="ECO:0000313" key="3">
    <source>
        <dbReference type="Proteomes" id="UP000184232"/>
    </source>
</evidence>
<gene>
    <name evidence="2" type="ORF">SAMN05444337_1437</name>
</gene>
<keyword evidence="1" id="KW-0732">Signal</keyword>
<evidence type="ECO:0008006" key="4">
    <source>
        <dbReference type="Google" id="ProtNLM"/>
    </source>
</evidence>
<sequence length="369" mass="43445">MKYKISIFLIILSQFAKAQVFSDYVDSSNLNIKKAVDFYKQYLSEFEGTSLPDYSKYWSKDDCKRFKTPDPIVYSITSDYPTYNFGAQKTIFYAREYTNYVHLKTLMTQTDSLNNISVYAITNHYISINDNSEKIHFISPIKINSHLYSTEKNGNIRYYFLKTHQFNKAKSDQLITLLKKFEKDWGFEPIQFDYYFSNTQDELGAMKGLDYYYGMEQTYPSGIAFPEDKIVYCNGYDENNLHEVLHLYLNPTHEKSPVNHGLIYYLGGSIGQNFNYLINKMNEYLSKYPDTDLSTFETLETKDITLHINHTVIGLICKIIDEKEGVNGLKRLLTYNDINTLFKKEFGLDKKEWDSFLKRKFKKYNTLKK</sequence>
<feature type="signal peptide" evidence="1">
    <location>
        <begin position="1"/>
        <end position="18"/>
    </location>
</feature>
<keyword evidence="3" id="KW-1185">Reference proteome</keyword>
<accession>A0A1M6H5N7</accession>
<reference evidence="2 3" key="1">
    <citation type="submission" date="2016-11" db="EMBL/GenBank/DDBJ databases">
        <authorList>
            <person name="Jaros S."/>
            <person name="Januszkiewicz K."/>
            <person name="Wedrychowicz H."/>
        </authorList>
    </citation>
    <scope>NUCLEOTIDE SEQUENCE [LARGE SCALE GENOMIC DNA]</scope>
    <source>
        <strain evidence="2 3">DSM 22807</strain>
    </source>
</reference>
<name>A0A1M6H5N7_9FLAO</name>